<gene>
    <name evidence="4" type="ORF">BDD26_2800</name>
</gene>
<proteinExistence type="predicted"/>
<evidence type="ECO:0000256" key="2">
    <source>
        <dbReference type="ARBA" id="ARBA00022679"/>
    </source>
</evidence>
<dbReference type="Proteomes" id="UP000256294">
    <property type="component" value="Unassembled WGS sequence"/>
</dbReference>
<dbReference type="RefSeq" id="WP_038265664.1">
    <property type="nucleotide sequence ID" value="NZ_QTUB01000001.1"/>
</dbReference>
<dbReference type="CDD" id="cd02440">
    <property type="entry name" value="AdoMet_MTases"/>
    <property type="match status" value="1"/>
</dbReference>
<dbReference type="AlphaFoldDB" id="A0A3D9UJ35"/>
<evidence type="ECO:0000259" key="3">
    <source>
        <dbReference type="Pfam" id="PF13649"/>
    </source>
</evidence>
<dbReference type="GO" id="GO:0032259">
    <property type="term" value="P:methylation"/>
    <property type="evidence" value="ECO:0007669"/>
    <property type="project" value="UniProtKB-KW"/>
</dbReference>
<evidence type="ECO:0000256" key="1">
    <source>
        <dbReference type="ARBA" id="ARBA00022603"/>
    </source>
</evidence>
<dbReference type="GO" id="GO:0008168">
    <property type="term" value="F:methyltransferase activity"/>
    <property type="evidence" value="ECO:0007669"/>
    <property type="project" value="UniProtKB-KW"/>
</dbReference>
<keyword evidence="1 4" id="KW-0489">Methyltransferase</keyword>
<dbReference type="InterPro" id="IPR029063">
    <property type="entry name" value="SAM-dependent_MTases_sf"/>
</dbReference>
<name>A0A3D9UJ35_9GAMM</name>
<accession>A0A3D9UJ35</accession>
<feature type="domain" description="Methyltransferase" evidence="3">
    <location>
        <begin position="43"/>
        <end position="138"/>
    </location>
</feature>
<sequence length="244" mass="28203">MKDNIIYNPVAHLYEDFTNSAPQAKIIIRTILNLAGDIQGKSVLDLACGYGLYSWLFKSHGASRVVGVDISDKMIELAKKKSQQDGDNIEFHIRDVCTMESFGKFDLIVAAWLLHYSESVEKLEMMFQSIANNLSPSGKLISYICSPDYRLAKGNCKKYHLNILSEEPWQNGLRHKVELMSTPPISFTMYRWSREQYQEASRKAGLKLEWHEPMLLQSDIDSYPSHFWDDYKNNCFETPFVCYF</sequence>
<dbReference type="InterPro" id="IPR041698">
    <property type="entry name" value="Methyltransf_25"/>
</dbReference>
<dbReference type="Gene3D" id="3.40.50.150">
    <property type="entry name" value="Vaccinia Virus protein VP39"/>
    <property type="match status" value="1"/>
</dbReference>
<reference evidence="4 5" key="1">
    <citation type="submission" date="2018-08" db="EMBL/GenBank/DDBJ databases">
        <title>Genomic Encyclopedia of Archaeal and Bacterial Type Strains, Phase II (KMG-II): from individual species to whole genera.</title>
        <authorList>
            <person name="Goeker M."/>
        </authorList>
    </citation>
    <scope>NUCLEOTIDE SEQUENCE [LARGE SCALE GENOMIC DNA]</scope>
    <source>
        <strain evidence="4 5">DSM 17905</strain>
    </source>
</reference>
<evidence type="ECO:0000313" key="4">
    <source>
        <dbReference type="EMBL" id="REF27960.1"/>
    </source>
</evidence>
<dbReference type="PANTHER" id="PTHR43861:SF1">
    <property type="entry name" value="TRANS-ACONITATE 2-METHYLTRANSFERASE"/>
    <property type="match status" value="1"/>
</dbReference>
<dbReference type="SUPFAM" id="SSF53335">
    <property type="entry name" value="S-adenosyl-L-methionine-dependent methyltransferases"/>
    <property type="match status" value="1"/>
</dbReference>
<keyword evidence="2 4" id="KW-0808">Transferase</keyword>
<comment type="caution">
    <text evidence="4">The sequence shown here is derived from an EMBL/GenBank/DDBJ whole genome shotgun (WGS) entry which is preliminary data.</text>
</comment>
<evidence type="ECO:0000313" key="5">
    <source>
        <dbReference type="Proteomes" id="UP000256294"/>
    </source>
</evidence>
<dbReference type="PANTHER" id="PTHR43861">
    <property type="entry name" value="TRANS-ACONITATE 2-METHYLTRANSFERASE-RELATED"/>
    <property type="match status" value="1"/>
</dbReference>
<protein>
    <submittedName>
        <fullName evidence="4">Methyltransferase family protein</fullName>
    </submittedName>
</protein>
<dbReference type="EMBL" id="QTUB01000001">
    <property type="protein sequence ID" value="REF27960.1"/>
    <property type="molecule type" value="Genomic_DNA"/>
</dbReference>
<dbReference type="Pfam" id="PF13649">
    <property type="entry name" value="Methyltransf_25"/>
    <property type="match status" value="1"/>
</dbReference>
<keyword evidence="5" id="KW-1185">Reference proteome</keyword>
<organism evidence="4 5">
    <name type="scientific">Xenorhabdus cabanillasii</name>
    <dbReference type="NCBI Taxonomy" id="351673"/>
    <lineage>
        <taxon>Bacteria</taxon>
        <taxon>Pseudomonadati</taxon>
        <taxon>Pseudomonadota</taxon>
        <taxon>Gammaproteobacteria</taxon>
        <taxon>Enterobacterales</taxon>
        <taxon>Morganellaceae</taxon>
        <taxon>Xenorhabdus</taxon>
    </lineage>
</organism>